<dbReference type="Pfam" id="PF13407">
    <property type="entry name" value="Peripla_BP_4"/>
    <property type="match status" value="1"/>
</dbReference>
<gene>
    <name evidence="5" type="ORF">GCM10025789_02190</name>
</gene>
<feature type="domain" description="Periplasmic binding protein" evidence="4">
    <location>
        <begin position="30"/>
        <end position="280"/>
    </location>
</feature>
<evidence type="ECO:0000256" key="2">
    <source>
        <dbReference type="ARBA" id="ARBA00007639"/>
    </source>
</evidence>
<dbReference type="InterPro" id="IPR028082">
    <property type="entry name" value="Peripla_BP_I"/>
</dbReference>
<dbReference type="SUPFAM" id="SSF53822">
    <property type="entry name" value="Periplasmic binding protein-like I"/>
    <property type="match status" value="1"/>
</dbReference>
<keyword evidence="3" id="KW-0732">Signal</keyword>
<dbReference type="Gene3D" id="3.40.50.2300">
    <property type="match status" value="2"/>
</dbReference>
<comment type="caution">
    <text evidence="5">The sequence shown here is derived from an EMBL/GenBank/DDBJ whole genome shotgun (WGS) entry which is preliminary data.</text>
</comment>
<keyword evidence="6" id="KW-1185">Reference proteome</keyword>
<dbReference type="InterPro" id="IPR025997">
    <property type="entry name" value="SBP_2_dom"/>
</dbReference>
<organism evidence="5 6">
    <name type="scientific">Tessaracoccus lubricantis</name>
    <dbReference type="NCBI Taxonomy" id="545543"/>
    <lineage>
        <taxon>Bacteria</taxon>
        <taxon>Bacillati</taxon>
        <taxon>Actinomycetota</taxon>
        <taxon>Actinomycetes</taxon>
        <taxon>Propionibacteriales</taxon>
        <taxon>Propionibacteriaceae</taxon>
        <taxon>Tessaracoccus</taxon>
    </lineage>
</organism>
<evidence type="ECO:0000259" key="4">
    <source>
        <dbReference type="Pfam" id="PF13407"/>
    </source>
</evidence>
<name>A0ABP9F6I0_9ACTN</name>
<comment type="similarity">
    <text evidence="2">Belongs to the bacterial solute-binding protein 2 family.</text>
</comment>
<accession>A0ABP9F6I0</accession>
<evidence type="ECO:0000313" key="5">
    <source>
        <dbReference type="EMBL" id="GAA4889356.1"/>
    </source>
</evidence>
<proteinExistence type="inferred from homology"/>
<reference evidence="6" key="1">
    <citation type="journal article" date="2019" name="Int. J. Syst. Evol. Microbiol.">
        <title>The Global Catalogue of Microorganisms (GCM) 10K type strain sequencing project: providing services to taxonomists for standard genome sequencing and annotation.</title>
        <authorList>
            <consortium name="The Broad Institute Genomics Platform"/>
            <consortium name="The Broad Institute Genome Sequencing Center for Infectious Disease"/>
            <person name="Wu L."/>
            <person name="Ma J."/>
        </authorList>
    </citation>
    <scope>NUCLEOTIDE SEQUENCE [LARGE SCALE GENOMIC DNA]</scope>
    <source>
        <strain evidence="6">JCM 19125</strain>
    </source>
</reference>
<sequence length="306" mass="31880">MAAGGLLFVSACTTGDEVATGEGDTKIEKVGLMVQDLTNPFFAAMQTRMQEQAKADGFTLNVQDGRQDLAAQNDQIDAFIQQGMDVILINPVDSEGIGSAVERAKAAGITVVAVDANAAGSHAGVTTDNVMAGRLSCEALVEKIGGEGKVLILDGTPISPVQDRVKGCMEVLDATEGITVVGHQNGNNDRATGLSLATDMLTANPDVQGIFAINDPMALGADLAIQQANRTGIWVTGVDGSPEAVIALEDEKSNLWATPAQDPGGMAVRAYEVAREIRGGNEPEEHTALMEPSIVDRDSVGDYAGW</sequence>
<evidence type="ECO:0000313" key="6">
    <source>
        <dbReference type="Proteomes" id="UP001501521"/>
    </source>
</evidence>
<evidence type="ECO:0000256" key="1">
    <source>
        <dbReference type="ARBA" id="ARBA00004196"/>
    </source>
</evidence>
<dbReference type="EMBL" id="BAABLV010000005">
    <property type="protein sequence ID" value="GAA4889356.1"/>
    <property type="molecule type" value="Genomic_DNA"/>
</dbReference>
<dbReference type="CDD" id="cd06321">
    <property type="entry name" value="PBP1_ABC_sugar_binding-like"/>
    <property type="match status" value="1"/>
</dbReference>
<dbReference type="Proteomes" id="UP001501521">
    <property type="component" value="Unassembled WGS sequence"/>
</dbReference>
<protein>
    <submittedName>
        <fullName evidence="5">ABC transporter substrate-binding protein</fullName>
    </submittedName>
</protein>
<dbReference type="PANTHER" id="PTHR46847:SF2">
    <property type="entry name" value="ABC TRANSPORTER SUGAR-BINDING PROTEIN"/>
    <property type="match status" value="1"/>
</dbReference>
<evidence type="ECO:0000256" key="3">
    <source>
        <dbReference type="ARBA" id="ARBA00022729"/>
    </source>
</evidence>
<dbReference type="PANTHER" id="PTHR46847">
    <property type="entry name" value="D-ALLOSE-BINDING PERIPLASMIC PROTEIN-RELATED"/>
    <property type="match status" value="1"/>
</dbReference>
<comment type="subcellular location">
    <subcellularLocation>
        <location evidence="1">Cell envelope</location>
    </subcellularLocation>
</comment>